<gene>
    <name evidence="2" type="ORF">pHB2a_gp07</name>
</gene>
<organism evidence="2">
    <name type="scientific">bacterium enrichment culture clone 2a(2010)</name>
    <dbReference type="NCBI Taxonomy" id="795323"/>
    <lineage>
        <taxon>Bacteria</taxon>
        <taxon>environmental samples</taxon>
    </lineage>
</organism>
<accession>D9CGJ6</accession>
<name>D9CGJ6_9BACT</name>
<sequence>MTSRADRERHVAQMLASSRLEGLEPDEAHQQLLQDYIEGTASLDDLLNHARDYAAAAVAYRSRPADDGGTYYLLPRDRHLLPERDPVVEPIRLTYQIEQDADCQKENIDPEITALVDAFFRQRGL</sequence>
<proteinExistence type="predicted"/>
<dbReference type="InterPro" id="IPR043038">
    <property type="entry name" value="VbhA_sf"/>
</dbReference>
<dbReference type="Gene3D" id="1.10.8.1050">
    <property type="entry name" value="Antitoxin VbhA-like"/>
    <property type="match status" value="1"/>
</dbReference>
<dbReference type="AlphaFoldDB" id="D9CGJ6"/>
<protein>
    <recommendedName>
        <fullName evidence="1">Antitoxin VbhA domain-containing protein</fullName>
    </recommendedName>
</protein>
<evidence type="ECO:0000313" key="2">
    <source>
        <dbReference type="EMBL" id="ADJ54350.1"/>
    </source>
</evidence>
<reference evidence="2" key="1">
    <citation type="journal article" date="2010" name="Environ. Microbiol.">
        <title>Metagenomic analyses of novel viruses and plasmids from a cultured environmental sample of hyperthermophilic neutrophiles.</title>
        <authorList>
            <person name="Garrett R.A."/>
            <person name="Prangishvili D."/>
            <person name="Shah S.A."/>
            <person name="Reuter M."/>
            <person name="Stetter K.O."/>
            <person name="Peng X."/>
        </authorList>
    </citation>
    <scope>NUCLEOTIDE SEQUENCE</scope>
    <source>
        <plasmid evidence="2">hyperthermophilic bacterial plasmid 2a</plasmid>
    </source>
</reference>
<dbReference type="InterPro" id="IPR041535">
    <property type="entry name" value="VbhA"/>
</dbReference>
<feature type="domain" description="Antitoxin VbhA" evidence="1">
    <location>
        <begin position="7"/>
        <end position="47"/>
    </location>
</feature>
<dbReference type="InterPro" id="IPR033788">
    <property type="entry name" value="VbhA-like"/>
</dbReference>
<keyword evidence="2" id="KW-0614">Plasmid</keyword>
<geneLocation type="plasmid" evidence="2">
    <name>hyperthermophilic bacterial plasmid 2a</name>
</geneLocation>
<dbReference type="Pfam" id="PF18495">
    <property type="entry name" value="VbhA"/>
    <property type="match status" value="1"/>
</dbReference>
<dbReference type="EMBL" id="GU722200">
    <property type="protein sequence ID" value="ADJ54350.1"/>
    <property type="molecule type" value="Genomic_DNA"/>
</dbReference>
<dbReference type="CDD" id="cd11586">
    <property type="entry name" value="VbhA_like"/>
    <property type="match status" value="1"/>
</dbReference>
<evidence type="ECO:0000259" key="1">
    <source>
        <dbReference type="Pfam" id="PF18495"/>
    </source>
</evidence>